<dbReference type="EMBL" id="JBHSXX010000001">
    <property type="protein sequence ID" value="MFC6869758.1"/>
    <property type="molecule type" value="Genomic_DNA"/>
</dbReference>
<evidence type="ECO:0000313" key="4">
    <source>
        <dbReference type="EMBL" id="MFC6869758.1"/>
    </source>
</evidence>
<reference evidence="5" key="1">
    <citation type="journal article" date="2019" name="Int. J. Syst. Evol. Microbiol.">
        <title>The Global Catalogue of Microorganisms (GCM) 10K type strain sequencing project: providing services to taxonomists for standard genome sequencing and annotation.</title>
        <authorList>
            <consortium name="The Broad Institute Genomics Platform"/>
            <consortium name="The Broad Institute Genome Sequencing Center for Infectious Disease"/>
            <person name="Wu L."/>
            <person name="Ma J."/>
        </authorList>
    </citation>
    <scope>NUCLEOTIDE SEQUENCE [LARGE SCALE GENOMIC DNA]</scope>
    <source>
        <strain evidence="5">KCTC 32255</strain>
    </source>
</reference>
<proteinExistence type="predicted"/>
<feature type="compositionally biased region" description="Basic and acidic residues" evidence="1">
    <location>
        <begin position="77"/>
        <end position="91"/>
    </location>
</feature>
<dbReference type="Pfam" id="PF00226">
    <property type="entry name" value="DnaJ"/>
    <property type="match status" value="1"/>
</dbReference>
<evidence type="ECO:0000313" key="5">
    <source>
        <dbReference type="Proteomes" id="UP001596337"/>
    </source>
</evidence>
<dbReference type="PRINTS" id="PR00625">
    <property type="entry name" value="JDOMAIN"/>
</dbReference>
<feature type="domain" description="J" evidence="3">
    <location>
        <begin position="5"/>
        <end position="88"/>
    </location>
</feature>
<dbReference type="Proteomes" id="UP001596337">
    <property type="component" value="Unassembled WGS sequence"/>
</dbReference>
<dbReference type="Gene3D" id="1.10.287.110">
    <property type="entry name" value="DnaJ domain"/>
    <property type="match status" value="1"/>
</dbReference>
<protein>
    <submittedName>
        <fullName evidence="4">J domain-containing protein</fullName>
    </submittedName>
</protein>
<keyword evidence="2" id="KW-1133">Transmembrane helix</keyword>
<feature type="transmembrane region" description="Helical" evidence="2">
    <location>
        <begin position="209"/>
        <end position="230"/>
    </location>
</feature>
<evidence type="ECO:0000259" key="3">
    <source>
        <dbReference type="PROSITE" id="PS50076"/>
    </source>
</evidence>
<dbReference type="PROSITE" id="PS50076">
    <property type="entry name" value="DNAJ_2"/>
    <property type="match status" value="1"/>
</dbReference>
<feature type="region of interest" description="Disordered" evidence="1">
    <location>
        <begin position="63"/>
        <end position="94"/>
    </location>
</feature>
<keyword evidence="5" id="KW-1185">Reference proteome</keyword>
<dbReference type="InterPro" id="IPR001623">
    <property type="entry name" value="DnaJ_domain"/>
</dbReference>
<evidence type="ECO:0000256" key="2">
    <source>
        <dbReference type="SAM" id="Phobius"/>
    </source>
</evidence>
<name>A0ABW2C3Q0_9PSEU</name>
<evidence type="ECO:0000256" key="1">
    <source>
        <dbReference type="SAM" id="MobiDB-lite"/>
    </source>
</evidence>
<organism evidence="4 5">
    <name type="scientific">Haloechinothrix salitolerans</name>
    <dbReference type="NCBI Taxonomy" id="926830"/>
    <lineage>
        <taxon>Bacteria</taxon>
        <taxon>Bacillati</taxon>
        <taxon>Actinomycetota</taxon>
        <taxon>Actinomycetes</taxon>
        <taxon>Pseudonocardiales</taxon>
        <taxon>Pseudonocardiaceae</taxon>
        <taxon>Haloechinothrix</taxon>
    </lineage>
</organism>
<dbReference type="SUPFAM" id="SSF46565">
    <property type="entry name" value="Chaperone J-domain"/>
    <property type="match status" value="1"/>
</dbReference>
<keyword evidence="2" id="KW-0472">Membrane</keyword>
<comment type="caution">
    <text evidence="4">The sequence shown here is derived from an EMBL/GenBank/DDBJ whole genome shotgun (WGS) entry which is preliminary data.</text>
</comment>
<sequence length="234" mass="25795">MDDDTARRVLGISPHATREQARAAYKRRAKMIHPDRHANTSNAARHEAERAMAELNEAWRALRSGTSTPGDTVRQAANRERSTEDHVAARHDRARRPRDRECEICGYTPAVWIDIRALTGLIILHSSDRYAATLCKNCGTAIWRDVQARTLTLGWWGIPALFVNLAVLVNNRGYGASLRELAPPTARVADSPAPMSEPMSVTKPVTARVLPWLATISVVAIIVLVAIAAVRVRG</sequence>
<accession>A0ABW2C3Q0</accession>
<keyword evidence="2" id="KW-0812">Transmembrane</keyword>
<dbReference type="InterPro" id="IPR036869">
    <property type="entry name" value="J_dom_sf"/>
</dbReference>
<gene>
    <name evidence="4" type="ORF">ACFQGD_21685</name>
</gene>
<dbReference type="SMART" id="SM00271">
    <property type="entry name" value="DnaJ"/>
    <property type="match status" value="1"/>
</dbReference>
<dbReference type="RefSeq" id="WP_345397787.1">
    <property type="nucleotide sequence ID" value="NZ_BAABLA010000027.1"/>
</dbReference>
<dbReference type="CDD" id="cd06257">
    <property type="entry name" value="DnaJ"/>
    <property type="match status" value="1"/>
</dbReference>